<keyword evidence="1" id="KW-0812">Transmembrane</keyword>
<proteinExistence type="predicted"/>
<keyword evidence="4" id="KW-1185">Reference proteome</keyword>
<keyword evidence="1" id="KW-0472">Membrane</keyword>
<evidence type="ECO:0000313" key="3">
    <source>
        <dbReference type="EMBL" id="OMJ93062.1"/>
    </source>
</evidence>
<dbReference type="EMBL" id="MPUH01000049">
    <property type="protein sequence ID" value="OMJ93062.1"/>
    <property type="molecule type" value="Genomic_DNA"/>
</dbReference>
<gene>
    <name evidence="2" type="ORF">SteCoe_17924</name>
    <name evidence="3" type="ORF">SteCoe_4002</name>
</gene>
<protein>
    <submittedName>
        <fullName evidence="2">Uncharacterized protein</fullName>
    </submittedName>
</protein>
<dbReference type="EMBL" id="MPUH01000375">
    <property type="protein sequence ID" value="OMJ81571.1"/>
    <property type="molecule type" value="Genomic_DNA"/>
</dbReference>
<dbReference type="Proteomes" id="UP000187209">
    <property type="component" value="Unassembled WGS sequence"/>
</dbReference>
<evidence type="ECO:0000256" key="1">
    <source>
        <dbReference type="SAM" id="Phobius"/>
    </source>
</evidence>
<evidence type="ECO:0000313" key="4">
    <source>
        <dbReference type="Proteomes" id="UP000187209"/>
    </source>
</evidence>
<sequence>MSFRKFIQRAYYPEFTKQRILFANAEIAGMIPKERLDVISSSLKYYFAKRLASLGISGVLAVCVPTPTGFIIENMLRLSVFTIAFRGMVYKIEIDLLEKINEAVNGLDLESKIEELNIPEKDKETLEGIMKDK</sequence>
<name>A0A1R2BY00_9CILI</name>
<reference evidence="2 4" key="1">
    <citation type="submission" date="2016-11" db="EMBL/GenBank/DDBJ databases">
        <title>The macronuclear genome of Stentor coeruleus: a giant cell with tiny introns.</title>
        <authorList>
            <person name="Slabodnick M."/>
            <person name="Ruby J.G."/>
            <person name="Reiff S.B."/>
            <person name="Swart E.C."/>
            <person name="Gosai S."/>
            <person name="Prabakaran S."/>
            <person name="Witkowska E."/>
            <person name="Larue G.E."/>
            <person name="Fisher S."/>
            <person name="Freeman R.M."/>
            <person name="Gunawardena J."/>
            <person name="Chu W."/>
            <person name="Stover N.A."/>
            <person name="Gregory B.D."/>
            <person name="Nowacki M."/>
            <person name="Derisi J."/>
            <person name="Roy S.W."/>
            <person name="Marshall W.F."/>
            <person name="Sood P."/>
        </authorList>
    </citation>
    <scope>NUCLEOTIDE SEQUENCE [LARGE SCALE GENOMIC DNA]</scope>
    <source>
        <strain evidence="2">WM001</strain>
    </source>
</reference>
<comment type="caution">
    <text evidence="2">The sequence shown here is derived from an EMBL/GenBank/DDBJ whole genome shotgun (WGS) entry which is preliminary data.</text>
</comment>
<feature type="transmembrane region" description="Helical" evidence="1">
    <location>
        <begin position="51"/>
        <end position="72"/>
    </location>
</feature>
<evidence type="ECO:0000313" key="2">
    <source>
        <dbReference type="EMBL" id="OMJ81571.1"/>
    </source>
</evidence>
<keyword evidence="1" id="KW-1133">Transmembrane helix</keyword>
<dbReference type="AlphaFoldDB" id="A0A1R2BY00"/>
<organism evidence="2 4">
    <name type="scientific">Stentor coeruleus</name>
    <dbReference type="NCBI Taxonomy" id="5963"/>
    <lineage>
        <taxon>Eukaryota</taxon>
        <taxon>Sar</taxon>
        <taxon>Alveolata</taxon>
        <taxon>Ciliophora</taxon>
        <taxon>Postciliodesmatophora</taxon>
        <taxon>Heterotrichea</taxon>
        <taxon>Heterotrichida</taxon>
        <taxon>Stentoridae</taxon>
        <taxon>Stentor</taxon>
    </lineage>
</organism>
<accession>A0A1R2BY00</accession>